<dbReference type="InterPro" id="IPR013087">
    <property type="entry name" value="Znf_C2H2_type"/>
</dbReference>
<feature type="domain" description="C2H2-type" evidence="2">
    <location>
        <begin position="35"/>
        <end position="55"/>
    </location>
</feature>
<dbReference type="EMBL" id="BMAO01005670">
    <property type="protein sequence ID" value="GFR03040.1"/>
    <property type="molecule type" value="Genomic_DNA"/>
</dbReference>
<dbReference type="AlphaFoldDB" id="A0A8X6LAY2"/>
<protein>
    <recommendedName>
        <fullName evidence="2">C2H2-type domain-containing protein</fullName>
    </recommendedName>
</protein>
<evidence type="ECO:0000259" key="2">
    <source>
        <dbReference type="PROSITE" id="PS00028"/>
    </source>
</evidence>
<dbReference type="PROSITE" id="PS00028">
    <property type="entry name" value="ZINC_FINGER_C2H2_1"/>
    <property type="match status" value="1"/>
</dbReference>
<organism evidence="3 4">
    <name type="scientific">Trichonephila clavata</name>
    <name type="common">Joro spider</name>
    <name type="synonym">Nephila clavata</name>
    <dbReference type="NCBI Taxonomy" id="2740835"/>
    <lineage>
        <taxon>Eukaryota</taxon>
        <taxon>Metazoa</taxon>
        <taxon>Ecdysozoa</taxon>
        <taxon>Arthropoda</taxon>
        <taxon>Chelicerata</taxon>
        <taxon>Arachnida</taxon>
        <taxon>Araneae</taxon>
        <taxon>Araneomorphae</taxon>
        <taxon>Entelegynae</taxon>
        <taxon>Araneoidea</taxon>
        <taxon>Nephilidae</taxon>
        <taxon>Trichonephila</taxon>
    </lineage>
</organism>
<keyword evidence="4" id="KW-1185">Reference proteome</keyword>
<evidence type="ECO:0000313" key="4">
    <source>
        <dbReference type="Proteomes" id="UP000887116"/>
    </source>
</evidence>
<reference evidence="3" key="1">
    <citation type="submission" date="2020-07" db="EMBL/GenBank/DDBJ databases">
        <title>Multicomponent nature underlies the extraordinary mechanical properties of spider dragline silk.</title>
        <authorList>
            <person name="Kono N."/>
            <person name="Nakamura H."/>
            <person name="Mori M."/>
            <person name="Yoshida Y."/>
            <person name="Ohtoshi R."/>
            <person name="Malay A.D."/>
            <person name="Moran D.A.P."/>
            <person name="Tomita M."/>
            <person name="Numata K."/>
            <person name="Arakawa K."/>
        </authorList>
    </citation>
    <scope>NUCLEOTIDE SEQUENCE</scope>
</reference>
<evidence type="ECO:0000256" key="1">
    <source>
        <dbReference type="SAM" id="MobiDB-lite"/>
    </source>
</evidence>
<sequence length="160" mass="17232">MNTASGSTISSPSPVALRTRTALADLQDALKDKKCIICGLVLNDLNELRAHILSHPTGAKRRQALCFLDRLIHSPIMVSTSACVPPVQTPRTSPVPVPETGSPDETFPGSETINPQTTRMDTEDTPVTPRSKLNQRLQLVRFSPSPSSGPTILRFASPPP</sequence>
<proteinExistence type="predicted"/>
<name>A0A8X6LAY2_TRICU</name>
<feature type="region of interest" description="Disordered" evidence="1">
    <location>
        <begin position="83"/>
        <end position="130"/>
    </location>
</feature>
<feature type="region of interest" description="Disordered" evidence="1">
    <location>
        <begin position="141"/>
        <end position="160"/>
    </location>
</feature>
<dbReference type="Proteomes" id="UP000887116">
    <property type="component" value="Unassembled WGS sequence"/>
</dbReference>
<accession>A0A8X6LAY2</accession>
<evidence type="ECO:0000313" key="3">
    <source>
        <dbReference type="EMBL" id="GFR03040.1"/>
    </source>
</evidence>
<gene>
    <name evidence="3" type="ORF">TNCT_398121</name>
</gene>
<comment type="caution">
    <text evidence="3">The sequence shown here is derived from an EMBL/GenBank/DDBJ whole genome shotgun (WGS) entry which is preliminary data.</text>
</comment>
<feature type="compositionally biased region" description="Polar residues" evidence="1">
    <location>
        <begin position="109"/>
        <end position="119"/>
    </location>
</feature>